<dbReference type="SUPFAM" id="SSF51445">
    <property type="entry name" value="(Trans)glycosidases"/>
    <property type="match status" value="1"/>
</dbReference>
<dbReference type="FunFam" id="3.20.20.80:FF:000118">
    <property type="entry name" value="Probable bifunctional chitinase/lysozyme"/>
    <property type="match status" value="1"/>
</dbReference>
<evidence type="ECO:0000256" key="3">
    <source>
        <dbReference type="ARBA" id="ARBA00022669"/>
    </source>
</evidence>
<sequence length="396" mass="40216">MKQTPQQPGPRRPRRAGKPFFVAAGLTAAVGVTAGAAIAFSGGGDATAAKTASAAQGVAAPDRVAANGPAAQIGQAAAKPQAKKAKKTKKTKKAVKAAATGAFSPYVDGSLYPAYDLVDTASKTGVKQFNLAFVTSGGGCTPKWGGVTDLGGNTTANQTDALRKLGGDVRVSFGGASGSELGLACSDEASLEAAYGKVIDQFKLTKVDFDIEGSALPDVAANTRRAKAIAALQKKHSGLDVSFTLPVLPSGLTPDGVNLVKNAKDNGVAVNAVNVMAMDYGDSAAPNPNGKMGQYAIDAATATQGQIKGALGLSDAEAWKRVAVTPMIGVNDVNTETFTVADASKVAAFAKSKGLAWTAMWSATRDKACPGGPKNQADPTCSSIDQQPFAFMKAFN</sequence>
<dbReference type="GO" id="GO:0000272">
    <property type="term" value="P:polysaccharide catabolic process"/>
    <property type="evidence" value="ECO:0007669"/>
    <property type="project" value="UniProtKB-KW"/>
</dbReference>
<feature type="domain" description="GH18" evidence="11">
    <location>
        <begin position="94"/>
        <end position="396"/>
    </location>
</feature>
<keyword evidence="10" id="KW-1133">Transmembrane helix</keyword>
<dbReference type="Gene3D" id="3.20.20.80">
    <property type="entry name" value="Glycosidases"/>
    <property type="match status" value="1"/>
</dbReference>
<keyword evidence="10" id="KW-0812">Transmembrane</keyword>
<dbReference type="AlphaFoldDB" id="A0A939T2K7"/>
<feature type="transmembrane region" description="Helical" evidence="10">
    <location>
        <begin position="20"/>
        <end position="40"/>
    </location>
</feature>
<keyword evidence="7" id="KW-0119">Carbohydrate metabolism</keyword>
<evidence type="ECO:0000256" key="1">
    <source>
        <dbReference type="ARBA" id="ARBA00000822"/>
    </source>
</evidence>
<evidence type="ECO:0000256" key="6">
    <source>
        <dbReference type="ARBA" id="ARBA00023024"/>
    </source>
</evidence>
<dbReference type="PANTHER" id="PTHR42976">
    <property type="entry name" value="BIFUNCTIONAL CHITINASE/LYSOZYME-RELATED"/>
    <property type="match status" value="1"/>
</dbReference>
<dbReference type="GO" id="GO:0006032">
    <property type="term" value="P:chitin catabolic process"/>
    <property type="evidence" value="ECO:0007669"/>
    <property type="project" value="UniProtKB-KW"/>
</dbReference>
<dbReference type="EMBL" id="JAGEOJ010000002">
    <property type="protein sequence ID" value="MBO2446783.1"/>
    <property type="molecule type" value="Genomic_DNA"/>
</dbReference>
<dbReference type="InterPro" id="IPR001223">
    <property type="entry name" value="Glyco_hydro18_cat"/>
</dbReference>
<keyword evidence="3" id="KW-0147">Chitin-binding</keyword>
<proteinExistence type="predicted"/>
<evidence type="ECO:0000256" key="8">
    <source>
        <dbReference type="ARBA" id="ARBA00023295"/>
    </source>
</evidence>
<keyword evidence="10" id="KW-0472">Membrane</keyword>
<keyword evidence="9" id="KW-0624">Polysaccharide degradation</keyword>
<comment type="catalytic activity">
    <reaction evidence="1">
        <text>Random endo-hydrolysis of N-acetyl-beta-D-glucosaminide (1-&gt;4)-beta-linkages in chitin and chitodextrins.</text>
        <dbReference type="EC" id="3.2.1.14"/>
    </reaction>
</comment>
<reference evidence="12" key="1">
    <citation type="submission" date="2021-03" db="EMBL/GenBank/DDBJ databases">
        <authorList>
            <person name="Kanchanasin P."/>
            <person name="Saeng-In P."/>
            <person name="Phongsopitanun W."/>
            <person name="Yuki M."/>
            <person name="Kudo T."/>
            <person name="Ohkuma M."/>
            <person name="Tanasupawat S."/>
        </authorList>
    </citation>
    <scope>NUCLEOTIDE SEQUENCE</scope>
    <source>
        <strain evidence="12">GKU 128</strain>
    </source>
</reference>
<dbReference type="PROSITE" id="PS51910">
    <property type="entry name" value="GH18_2"/>
    <property type="match status" value="1"/>
</dbReference>
<keyword evidence="8" id="KW-0326">Glycosidase</keyword>
<dbReference type="InterPro" id="IPR017853">
    <property type="entry name" value="GH"/>
</dbReference>
<comment type="caution">
    <text evidence="12">The sequence shown here is derived from an EMBL/GenBank/DDBJ whole genome shotgun (WGS) entry which is preliminary data.</text>
</comment>
<evidence type="ECO:0000256" key="9">
    <source>
        <dbReference type="ARBA" id="ARBA00023326"/>
    </source>
</evidence>
<accession>A0A939T2K7</accession>
<evidence type="ECO:0000256" key="4">
    <source>
        <dbReference type="ARBA" id="ARBA00022729"/>
    </source>
</evidence>
<gene>
    <name evidence="12" type="ORF">J4573_06750</name>
</gene>
<evidence type="ECO:0000313" key="13">
    <source>
        <dbReference type="Proteomes" id="UP000669179"/>
    </source>
</evidence>
<organism evidence="12 13">
    <name type="scientific">Actinomadura barringtoniae</name>
    <dbReference type="NCBI Taxonomy" id="1427535"/>
    <lineage>
        <taxon>Bacteria</taxon>
        <taxon>Bacillati</taxon>
        <taxon>Actinomycetota</taxon>
        <taxon>Actinomycetes</taxon>
        <taxon>Streptosporangiales</taxon>
        <taxon>Thermomonosporaceae</taxon>
        <taxon>Actinomadura</taxon>
    </lineage>
</organism>
<keyword evidence="13" id="KW-1185">Reference proteome</keyword>
<protein>
    <recommendedName>
        <fullName evidence="2">chitinase</fullName>
        <ecNumber evidence="2">3.2.1.14</ecNumber>
    </recommendedName>
</protein>
<dbReference type="Proteomes" id="UP000669179">
    <property type="component" value="Unassembled WGS sequence"/>
</dbReference>
<evidence type="ECO:0000256" key="2">
    <source>
        <dbReference type="ARBA" id="ARBA00012729"/>
    </source>
</evidence>
<keyword evidence="6" id="KW-0146">Chitin degradation</keyword>
<dbReference type="EC" id="3.2.1.14" evidence="2"/>
<name>A0A939T2K7_9ACTN</name>
<evidence type="ECO:0000256" key="5">
    <source>
        <dbReference type="ARBA" id="ARBA00022801"/>
    </source>
</evidence>
<evidence type="ECO:0000313" key="12">
    <source>
        <dbReference type="EMBL" id="MBO2446783.1"/>
    </source>
</evidence>
<keyword evidence="5" id="KW-0378">Hydrolase</keyword>
<dbReference type="RefSeq" id="WP_208254359.1">
    <property type="nucleotide sequence ID" value="NZ_JAGEOJ010000002.1"/>
</dbReference>
<dbReference type="GO" id="GO:0008843">
    <property type="term" value="F:endochitinase activity"/>
    <property type="evidence" value="ECO:0007669"/>
    <property type="project" value="UniProtKB-EC"/>
</dbReference>
<dbReference type="CDD" id="cd06543">
    <property type="entry name" value="GH18_PF-ChiA-like"/>
    <property type="match status" value="1"/>
</dbReference>
<dbReference type="GO" id="GO:0008061">
    <property type="term" value="F:chitin binding"/>
    <property type="evidence" value="ECO:0007669"/>
    <property type="project" value="UniProtKB-KW"/>
</dbReference>
<evidence type="ECO:0000256" key="10">
    <source>
        <dbReference type="SAM" id="Phobius"/>
    </source>
</evidence>
<evidence type="ECO:0000259" key="11">
    <source>
        <dbReference type="PROSITE" id="PS51910"/>
    </source>
</evidence>
<dbReference type="InterPro" id="IPR052750">
    <property type="entry name" value="GH18_Chitinase"/>
</dbReference>
<evidence type="ECO:0000256" key="7">
    <source>
        <dbReference type="ARBA" id="ARBA00023277"/>
    </source>
</evidence>
<dbReference type="PANTHER" id="PTHR42976:SF1">
    <property type="entry name" value="GH18 DOMAIN-CONTAINING PROTEIN-RELATED"/>
    <property type="match status" value="1"/>
</dbReference>
<keyword evidence="4" id="KW-0732">Signal</keyword>